<name>A0ABT0RYS3_9SPHN</name>
<protein>
    <submittedName>
        <fullName evidence="2">DUF2721 domain-containing protein</fullName>
    </submittedName>
</protein>
<keyword evidence="1" id="KW-0472">Membrane</keyword>
<sequence length="164" mass="17603">MVLDPTDISVSTVAQVIQLAVAPVFLLAGIGAFLNVCAGRLSRIVDRARNIEPLLLASRGAEHARRLQEIRTLDRRMGMVSWAIFFSVLAAVMICIVVILLFAATLTGAHSGTAVALLFIGTMASIGLGFSVFLLETRVGSRAVRIRTEILEHMEEQRDADGGG</sequence>
<evidence type="ECO:0000313" key="2">
    <source>
        <dbReference type="EMBL" id="MCL6728762.1"/>
    </source>
</evidence>
<feature type="transmembrane region" description="Helical" evidence="1">
    <location>
        <begin position="80"/>
        <end position="103"/>
    </location>
</feature>
<evidence type="ECO:0000256" key="1">
    <source>
        <dbReference type="SAM" id="Phobius"/>
    </source>
</evidence>
<organism evidence="2 3">
    <name type="scientific">Sphingomonas hankyongi</name>
    <dbReference type="NCBI Taxonomy" id="2908209"/>
    <lineage>
        <taxon>Bacteria</taxon>
        <taxon>Pseudomonadati</taxon>
        <taxon>Pseudomonadota</taxon>
        <taxon>Alphaproteobacteria</taxon>
        <taxon>Sphingomonadales</taxon>
        <taxon>Sphingomonadaceae</taxon>
        <taxon>Sphingomonas</taxon>
    </lineage>
</organism>
<keyword evidence="3" id="KW-1185">Reference proteome</keyword>
<accession>A0ABT0RYS3</accession>
<proteinExistence type="predicted"/>
<feature type="transmembrane region" description="Helical" evidence="1">
    <location>
        <begin position="115"/>
        <end position="135"/>
    </location>
</feature>
<dbReference type="Proteomes" id="UP001165342">
    <property type="component" value="Unassembled WGS sequence"/>
</dbReference>
<gene>
    <name evidence="2" type="ORF">LZ538_01670</name>
</gene>
<dbReference type="RefSeq" id="WP_249830265.1">
    <property type="nucleotide sequence ID" value="NZ_JAMGBE010000001.1"/>
</dbReference>
<keyword evidence="1" id="KW-0812">Transmembrane</keyword>
<feature type="transmembrane region" description="Helical" evidence="1">
    <location>
        <begin position="12"/>
        <end position="37"/>
    </location>
</feature>
<dbReference type="EMBL" id="JAMGBE010000001">
    <property type="protein sequence ID" value="MCL6728762.1"/>
    <property type="molecule type" value="Genomic_DNA"/>
</dbReference>
<evidence type="ECO:0000313" key="3">
    <source>
        <dbReference type="Proteomes" id="UP001165342"/>
    </source>
</evidence>
<dbReference type="Pfam" id="PF11026">
    <property type="entry name" value="DUF2721"/>
    <property type="match status" value="1"/>
</dbReference>
<comment type="caution">
    <text evidence="2">The sequence shown here is derived from an EMBL/GenBank/DDBJ whole genome shotgun (WGS) entry which is preliminary data.</text>
</comment>
<keyword evidence="1" id="KW-1133">Transmembrane helix</keyword>
<dbReference type="InterPro" id="IPR021279">
    <property type="entry name" value="DUF2721"/>
</dbReference>
<reference evidence="2" key="1">
    <citation type="submission" date="2022-05" db="EMBL/GenBank/DDBJ databases">
        <authorList>
            <person name="Jo J.-H."/>
            <person name="Im W.-T."/>
        </authorList>
    </citation>
    <scope>NUCLEOTIDE SEQUENCE</scope>
    <source>
        <strain evidence="2">SE220</strain>
    </source>
</reference>